<dbReference type="OrthoDB" id="2841072at2759"/>
<dbReference type="Gene3D" id="3.80.10.10">
    <property type="entry name" value="Ribonuclease Inhibitor"/>
    <property type="match status" value="1"/>
</dbReference>
<dbReference type="Proteomes" id="UP000298030">
    <property type="component" value="Unassembled WGS sequence"/>
</dbReference>
<evidence type="ECO:0008006" key="3">
    <source>
        <dbReference type="Google" id="ProtNLM"/>
    </source>
</evidence>
<dbReference type="AlphaFoldDB" id="A0A4Y7SUH9"/>
<accession>A0A4Y7SUH9</accession>
<name>A0A4Y7SUH9_COPMI</name>
<proteinExistence type="predicted"/>
<protein>
    <recommendedName>
        <fullName evidence="3">F-box domain-containing protein</fullName>
    </recommendedName>
</protein>
<organism evidence="1 2">
    <name type="scientific">Coprinellus micaceus</name>
    <name type="common">Glistening ink-cap mushroom</name>
    <name type="synonym">Coprinus micaceus</name>
    <dbReference type="NCBI Taxonomy" id="71717"/>
    <lineage>
        <taxon>Eukaryota</taxon>
        <taxon>Fungi</taxon>
        <taxon>Dikarya</taxon>
        <taxon>Basidiomycota</taxon>
        <taxon>Agaricomycotina</taxon>
        <taxon>Agaricomycetes</taxon>
        <taxon>Agaricomycetidae</taxon>
        <taxon>Agaricales</taxon>
        <taxon>Agaricineae</taxon>
        <taxon>Psathyrellaceae</taxon>
        <taxon>Coprinellus</taxon>
    </lineage>
</organism>
<dbReference type="InterPro" id="IPR032675">
    <property type="entry name" value="LRR_dom_sf"/>
</dbReference>
<dbReference type="EMBL" id="QPFP01000056">
    <property type="protein sequence ID" value="TEB25510.1"/>
    <property type="molecule type" value="Genomic_DNA"/>
</dbReference>
<reference evidence="1 2" key="1">
    <citation type="journal article" date="2019" name="Nat. Ecol. Evol.">
        <title>Megaphylogeny resolves global patterns of mushroom evolution.</title>
        <authorList>
            <person name="Varga T."/>
            <person name="Krizsan K."/>
            <person name="Foldi C."/>
            <person name="Dima B."/>
            <person name="Sanchez-Garcia M."/>
            <person name="Sanchez-Ramirez S."/>
            <person name="Szollosi G.J."/>
            <person name="Szarkandi J.G."/>
            <person name="Papp V."/>
            <person name="Albert L."/>
            <person name="Andreopoulos W."/>
            <person name="Angelini C."/>
            <person name="Antonin V."/>
            <person name="Barry K.W."/>
            <person name="Bougher N.L."/>
            <person name="Buchanan P."/>
            <person name="Buyck B."/>
            <person name="Bense V."/>
            <person name="Catcheside P."/>
            <person name="Chovatia M."/>
            <person name="Cooper J."/>
            <person name="Damon W."/>
            <person name="Desjardin D."/>
            <person name="Finy P."/>
            <person name="Geml J."/>
            <person name="Haridas S."/>
            <person name="Hughes K."/>
            <person name="Justo A."/>
            <person name="Karasinski D."/>
            <person name="Kautmanova I."/>
            <person name="Kiss B."/>
            <person name="Kocsube S."/>
            <person name="Kotiranta H."/>
            <person name="LaButti K.M."/>
            <person name="Lechner B.E."/>
            <person name="Liimatainen K."/>
            <person name="Lipzen A."/>
            <person name="Lukacs Z."/>
            <person name="Mihaltcheva S."/>
            <person name="Morgado L.N."/>
            <person name="Niskanen T."/>
            <person name="Noordeloos M.E."/>
            <person name="Ohm R.A."/>
            <person name="Ortiz-Santana B."/>
            <person name="Ovrebo C."/>
            <person name="Racz N."/>
            <person name="Riley R."/>
            <person name="Savchenko A."/>
            <person name="Shiryaev A."/>
            <person name="Soop K."/>
            <person name="Spirin V."/>
            <person name="Szebenyi C."/>
            <person name="Tomsovsky M."/>
            <person name="Tulloss R.E."/>
            <person name="Uehling J."/>
            <person name="Grigoriev I.V."/>
            <person name="Vagvolgyi C."/>
            <person name="Papp T."/>
            <person name="Martin F.M."/>
            <person name="Miettinen O."/>
            <person name="Hibbett D.S."/>
            <person name="Nagy L.G."/>
        </authorList>
    </citation>
    <scope>NUCLEOTIDE SEQUENCE [LARGE SCALE GENOMIC DNA]</scope>
    <source>
        <strain evidence="1 2">FP101781</strain>
    </source>
</reference>
<sequence length="550" mass="61667">MHHMGAHMDLCLQIPEILRLICDQIPSDTGAGRHRLFITALSCRAFLEPALDSLWYSIHSLKPFIACLPEDLLKSETKAHPNAAFYKYVVLSLKRVITPSDLQKYLTYYAPRIRRVSAMGLREIFSIDLWQGLQLATHFERGALTPSNAELEWCLTEVGCWTVPPDLLAQSYPYFSLFLGHKTTSLHFEITGPTPIHLASIGNALCGPANIKKLHISDTELWNTDVPYIGPYLMPQRWTHLEGLQISTVPHDCLPGLASLPRLAHLTISGLLNVQALNYCDDGVALQDRMKNISTTTSFPALQSLTLFSEEAKHLSGVLQLIAPGNRIHSLKCILTSTPTPAEARETDNLMLTIQHHCNPDTLHELVVQENIETTEHEEENDLDDEVRLKLKPILPFAKLRTVHLGLSHQVSLLPSDIEDVAASWPNLETLKIDVDVPSSRVPSISHTDFLNLVYNCRQLKELGLRINATQIRHAEPRPDSARVGVPALTKLLVGDSPILSPTKVSRFLAEHCPKLRDLHYLTEDDVPDDAPWFKPIYGNRWQAVSVYTT</sequence>
<gene>
    <name evidence="1" type="ORF">FA13DRAFT_1158384</name>
</gene>
<dbReference type="SUPFAM" id="SSF52058">
    <property type="entry name" value="L domain-like"/>
    <property type="match status" value="1"/>
</dbReference>
<comment type="caution">
    <text evidence="1">The sequence shown here is derived from an EMBL/GenBank/DDBJ whole genome shotgun (WGS) entry which is preliminary data.</text>
</comment>
<keyword evidence="2" id="KW-1185">Reference proteome</keyword>
<dbReference type="STRING" id="71717.A0A4Y7SUH9"/>
<evidence type="ECO:0000313" key="2">
    <source>
        <dbReference type="Proteomes" id="UP000298030"/>
    </source>
</evidence>
<evidence type="ECO:0000313" key="1">
    <source>
        <dbReference type="EMBL" id="TEB25510.1"/>
    </source>
</evidence>